<dbReference type="AlphaFoldDB" id="A0A6J7NF12"/>
<evidence type="ECO:0000313" key="1">
    <source>
        <dbReference type="EMBL" id="CAB4833179.1"/>
    </source>
</evidence>
<reference evidence="2" key="1">
    <citation type="submission" date="2020-05" db="EMBL/GenBank/DDBJ databases">
        <authorList>
            <person name="Chiriac C."/>
            <person name="Salcher M."/>
            <person name="Ghai R."/>
            <person name="Kavagutti S V."/>
        </authorList>
    </citation>
    <scope>NUCLEOTIDE SEQUENCE</scope>
</reference>
<sequence length="85" mass="8024">MPLELSGLFCFSDSFLAGFVGATTTGAGEVGAAAGAVGVAEVAGAVGVAEVGAAAGAVGVSFRSLAFPVTAFVTVPAISFTNLAV</sequence>
<accession>A0A6J7NF12</accession>
<proteinExistence type="predicted"/>
<dbReference type="EMBL" id="CAFABI010000172">
    <property type="protein sequence ID" value="CAB4833179.1"/>
    <property type="molecule type" value="Genomic_DNA"/>
</dbReference>
<gene>
    <name evidence="1" type="ORF">UFOPK3197_01166</name>
    <name evidence="2" type="ORF">UFOPK3937_01186</name>
</gene>
<dbReference type="EMBL" id="CAFBOJ010000159">
    <property type="protein sequence ID" value="CAB4989159.1"/>
    <property type="molecule type" value="Genomic_DNA"/>
</dbReference>
<organism evidence="2">
    <name type="scientific">freshwater metagenome</name>
    <dbReference type="NCBI Taxonomy" id="449393"/>
    <lineage>
        <taxon>unclassified sequences</taxon>
        <taxon>metagenomes</taxon>
        <taxon>ecological metagenomes</taxon>
    </lineage>
</organism>
<evidence type="ECO:0000313" key="2">
    <source>
        <dbReference type="EMBL" id="CAB4989159.1"/>
    </source>
</evidence>
<protein>
    <submittedName>
        <fullName evidence="2">Unannotated protein</fullName>
    </submittedName>
</protein>
<name>A0A6J7NF12_9ZZZZ</name>